<dbReference type="RefSeq" id="XP_033683987.1">
    <property type="nucleotide sequence ID" value="XM_033821899.1"/>
</dbReference>
<feature type="region of interest" description="Disordered" evidence="1">
    <location>
        <begin position="60"/>
        <end position="113"/>
    </location>
</feature>
<evidence type="ECO:0008006" key="4">
    <source>
        <dbReference type="Google" id="ProtNLM"/>
    </source>
</evidence>
<evidence type="ECO:0000313" key="3">
    <source>
        <dbReference type="Proteomes" id="UP000800094"/>
    </source>
</evidence>
<keyword evidence="3" id="KW-1185">Reference proteome</keyword>
<feature type="compositionally biased region" description="Basic residues" evidence="1">
    <location>
        <begin position="94"/>
        <end position="107"/>
    </location>
</feature>
<name>A0A6A6IHI0_9PLEO</name>
<dbReference type="AlphaFoldDB" id="A0A6A6IHI0"/>
<dbReference type="OrthoDB" id="10679589at2759"/>
<protein>
    <recommendedName>
        <fullName evidence="4">F-box domain-containing protein</fullName>
    </recommendedName>
</protein>
<dbReference type="EMBL" id="ML987195">
    <property type="protein sequence ID" value="KAF2248983.1"/>
    <property type="molecule type" value="Genomic_DNA"/>
</dbReference>
<evidence type="ECO:0000313" key="2">
    <source>
        <dbReference type="EMBL" id="KAF2248983.1"/>
    </source>
</evidence>
<organism evidence="2 3">
    <name type="scientific">Trematosphaeria pertusa</name>
    <dbReference type="NCBI Taxonomy" id="390896"/>
    <lineage>
        <taxon>Eukaryota</taxon>
        <taxon>Fungi</taxon>
        <taxon>Dikarya</taxon>
        <taxon>Ascomycota</taxon>
        <taxon>Pezizomycotina</taxon>
        <taxon>Dothideomycetes</taxon>
        <taxon>Pleosporomycetidae</taxon>
        <taxon>Pleosporales</taxon>
        <taxon>Massarineae</taxon>
        <taxon>Trematosphaeriaceae</taxon>
        <taxon>Trematosphaeria</taxon>
    </lineage>
</organism>
<dbReference type="GeneID" id="54575229"/>
<accession>A0A6A6IHI0</accession>
<feature type="compositionally biased region" description="Basic and acidic residues" evidence="1">
    <location>
        <begin position="60"/>
        <end position="69"/>
    </location>
</feature>
<gene>
    <name evidence="2" type="ORF">BU26DRAFT_309435</name>
</gene>
<reference evidence="2" key="1">
    <citation type="journal article" date="2020" name="Stud. Mycol.">
        <title>101 Dothideomycetes genomes: a test case for predicting lifestyles and emergence of pathogens.</title>
        <authorList>
            <person name="Haridas S."/>
            <person name="Albert R."/>
            <person name="Binder M."/>
            <person name="Bloem J."/>
            <person name="Labutti K."/>
            <person name="Salamov A."/>
            <person name="Andreopoulos B."/>
            <person name="Baker S."/>
            <person name="Barry K."/>
            <person name="Bills G."/>
            <person name="Bluhm B."/>
            <person name="Cannon C."/>
            <person name="Castanera R."/>
            <person name="Culley D."/>
            <person name="Daum C."/>
            <person name="Ezra D."/>
            <person name="Gonzalez J."/>
            <person name="Henrissat B."/>
            <person name="Kuo A."/>
            <person name="Liang C."/>
            <person name="Lipzen A."/>
            <person name="Lutzoni F."/>
            <person name="Magnuson J."/>
            <person name="Mondo S."/>
            <person name="Nolan M."/>
            <person name="Ohm R."/>
            <person name="Pangilinan J."/>
            <person name="Park H.-J."/>
            <person name="Ramirez L."/>
            <person name="Alfaro M."/>
            <person name="Sun H."/>
            <person name="Tritt A."/>
            <person name="Yoshinaga Y."/>
            <person name="Zwiers L.-H."/>
            <person name="Turgeon B."/>
            <person name="Goodwin S."/>
            <person name="Spatafora J."/>
            <person name="Crous P."/>
            <person name="Grigoriev I."/>
        </authorList>
    </citation>
    <scope>NUCLEOTIDE SEQUENCE</scope>
    <source>
        <strain evidence="2">CBS 122368</strain>
    </source>
</reference>
<dbReference type="Proteomes" id="UP000800094">
    <property type="component" value="Unassembled WGS sequence"/>
</dbReference>
<evidence type="ECO:0000256" key="1">
    <source>
        <dbReference type="SAM" id="MobiDB-lite"/>
    </source>
</evidence>
<proteinExistence type="predicted"/>
<sequence>MVVARLYFTIRTSPLRFSITHLPPPTYLRSRLPGLPTCDTSGTTFACNSCNITRLSMARDTDSSADRGLHSTTPEPPKASRKRKRARMAINNSKKPRAKSPVRRSQRSNHGQRNIRQILHYEDVSAADNPTQQFFRFFDLPREIRNQIYGLLCEKTLVRFRQHGMTIGAVYGRPRRYDPGSPLQNFERGLPAWLVANKKILLEGLAEFHHAAEFFYLDISGGSLKRGHGITRLFSINNARIIQMTKSGVDFSIAPVTKTDEDGKEYNTFEFHKDQGAKLRRISRLLAAPSSLQVLTMDFYFSFLSGIVTKEPIGDIRFSVTMLDQLPKDLMKVTFTVASTQEDMAGYYRAWTVLRAGLERIARALVQSPGEECEENLICRVHEKPKGKCGQPCSGAWGLHVIQVTSSTYRRKLAYGAL</sequence>